<sequence>MVGVNEEVNHSSTRFGGALASVIAACTALLLGWGTGNLGSVAAGVVGAVSIALGAMGMQSAANERRAAGSLGIVGGAIALTVSLGLGTPPLFSLLLGLGVTAVALNATVSLSSGVSFPVYLMLRRSLAVLVVGTLLAASIHATVFRTLGRVGSAILVGSAMSSTLAMLVTLQIGCLVAVELLYWVVPILDDWRPATADLRHRILEPFGFRLETVPTPYWMFLALQVVVVFSGWGPRWFESLLTALSVLGDVVRFTIGSGILQSVVGVVILFELVVLAARGAQHVIIAWMGDEPPQTLAFATGGIAAVALAGVVAVVSMLVPAVGSRFAAAEPWQLVEQLGPATVITGSVTGVLLSLVMVQVMAVLTVRPWVALDSASGFAFGGATLFLGALVAAGLGASPVVVFCAVGAALVVRDVGDHAAEVGLQIGRTAETRRGEIAHATGGLLVAGLGVGLAVGTLSFVGPVSLPTSSWRGYLALALLLVAVVSFTLLLATDTE</sequence>
<feature type="transmembrane region" description="Helical" evidence="1">
    <location>
        <begin position="474"/>
        <end position="493"/>
    </location>
</feature>
<dbReference type="EMBL" id="FRAN01000005">
    <property type="protein sequence ID" value="SHL17287.1"/>
    <property type="molecule type" value="Genomic_DNA"/>
</dbReference>
<name>E7QR86_HALPU</name>
<evidence type="ECO:0000313" key="2">
    <source>
        <dbReference type="EMBL" id="EFW92994.1"/>
    </source>
</evidence>
<proteinExistence type="predicted"/>
<feature type="transmembrane region" description="Helical" evidence="1">
    <location>
        <begin position="398"/>
        <end position="417"/>
    </location>
</feature>
<feature type="transmembrane region" description="Helical" evidence="1">
    <location>
        <begin position="12"/>
        <end position="32"/>
    </location>
</feature>
<feature type="transmembrane region" description="Helical" evidence="1">
    <location>
        <begin position="38"/>
        <end position="56"/>
    </location>
</feature>
<dbReference type="EMBL" id="AEMG01000005">
    <property type="protein sequence ID" value="EFW92994.1"/>
    <property type="molecule type" value="Genomic_DNA"/>
</dbReference>
<feature type="transmembrane region" description="Helical" evidence="1">
    <location>
        <begin position="127"/>
        <end position="145"/>
    </location>
</feature>
<feature type="transmembrane region" description="Helical" evidence="1">
    <location>
        <begin position="92"/>
        <end position="115"/>
    </location>
</feature>
<dbReference type="InterPro" id="IPR055941">
    <property type="entry name" value="DUF7519"/>
</dbReference>
<feature type="transmembrane region" description="Helical" evidence="1">
    <location>
        <begin position="438"/>
        <end position="462"/>
    </location>
</feature>
<keyword evidence="1" id="KW-0812">Transmembrane</keyword>
<reference evidence="3" key="2">
    <citation type="submission" date="2016-11" db="EMBL/GenBank/DDBJ databases">
        <authorList>
            <person name="Jaros S."/>
            <person name="Januszkiewicz K."/>
            <person name="Wedrychowicz H."/>
        </authorList>
    </citation>
    <scope>NUCLEOTIDE SEQUENCE [LARGE SCALE GENOMIC DNA]</scope>
    <source>
        <strain evidence="3">DX253</strain>
    </source>
</reference>
<dbReference type="Pfam" id="PF24363">
    <property type="entry name" value="DUF7519"/>
    <property type="match status" value="1"/>
</dbReference>
<reference evidence="2 4" key="1">
    <citation type="journal article" date="2014" name="ISME J.">
        <title>Trehalose/2-sulfotrehalose biosynthesis and glycine-betaine uptake are widely spread mechanisms for osmoadaptation in the Halobacteriales.</title>
        <authorList>
            <person name="Youssef N.H."/>
            <person name="Savage-Ashlock K.N."/>
            <person name="McCully A.L."/>
            <person name="Luedtke B."/>
            <person name="Shaw E.I."/>
            <person name="Hoff W.D."/>
            <person name="Elshahed M.S."/>
        </authorList>
    </citation>
    <scope>NUCLEOTIDE SEQUENCE [LARGE SCALE GENOMIC DNA]</scope>
    <source>
        <strain evidence="2 4">DX253</strain>
    </source>
</reference>
<feature type="transmembrane region" description="Helical" evidence="1">
    <location>
        <begin position="339"/>
        <end position="359"/>
    </location>
</feature>
<dbReference type="OrthoDB" id="272007at2157"/>
<feature type="transmembrane region" description="Helical" evidence="1">
    <location>
        <begin position="165"/>
        <end position="186"/>
    </location>
</feature>
<evidence type="ECO:0000313" key="5">
    <source>
        <dbReference type="Proteomes" id="UP000184203"/>
    </source>
</evidence>
<dbReference type="AlphaFoldDB" id="E7QR86"/>
<keyword evidence="5" id="KW-1185">Reference proteome</keyword>
<dbReference type="Proteomes" id="UP000184203">
    <property type="component" value="Unassembled WGS sequence"/>
</dbReference>
<feature type="transmembrane region" description="Helical" evidence="1">
    <location>
        <begin position="254"/>
        <end position="276"/>
    </location>
</feature>
<evidence type="ECO:0000313" key="4">
    <source>
        <dbReference type="Proteomes" id="UP000003751"/>
    </source>
</evidence>
<organism evidence="2 4">
    <name type="scientific">Haladaptatus paucihalophilus DX253</name>
    <dbReference type="NCBI Taxonomy" id="797209"/>
    <lineage>
        <taxon>Archaea</taxon>
        <taxon>Methanobacteriati</taxon>
        <taxon>Methanobacteriota</taxon>
        <taxon>Stenosarchaea group</taxon>
        <taxon>Halobacteria</taxon>
        <taxon>Halobacteriales</taxon>
        <taxon>Haladaptataceae</taxon>
        <taxon>Haladaptatus</taxon>
    </lineage>
</organism>
<dbReference type="eggNOG" id="arCOG09115">
    <property type="taxonomic scope" value="Archaea"/>
</dbReference>
<protein>
    <submittedName>
        <fullName evidence="2">Uncharacterized protein</fullName>
    </submittedName>
</protein>
<evidence type="ECO:0000256" key="1">
    <source>
        <dbReference type="SAM" id="Phobius"/>
    </source>
</evidence>
<feature type="transmembrane region" description="Helical" evidence="1">
    <location>
        <begin position="371"/>
        <end position="392"/>
    </location>
</feature>
<feature type="transmembrane region" description="Helical" evidence="1">
    <location>
        <begin position="297"/>
        <end position="319"/>
    </location>
</feature>
<feature type="transmembrane region" description="Helical" evidence="1">
    <location>
        <begin position="218"/>
        <end position="234"/>
    </location>
</feature>
<dbReference type="PATRIC" id="fig|797209.4.peg.1301"/>
<evidence type="ECO:0000313" key="3">
    <source>
        <dbReference type="EMBL" id="SHL17287.1"/>
    </source>
</evidence>
<keyword evidence="1" id="KW-0472">Membrane</keyword>
<accession>E7QR86</accession>
<gene>
    <name evidence="3" type="ORF">SAMN05444342_3127</name>
    <name evidence="2" type="ORF">ZOD2009_06544</name>
</gene>
<keyword evidence="1" id="KW-1133">Transmembrane helix</keyword>
<dbReference type="Proteomes" id="UP000003751">
    <property type="component" value="Unassembled WGS sequence"/>
</dbReference>
<dbReference type="STRING" id="797209.GCA_000376445_03891"/>
<reference evidence="5" key="3">
    <citation type="submission" date="2016-11" db="EMBL/GenBank/DDBJ databases">
        <authorList>
            <person name="Varghese N."/>
            <person name="Submissions S."/>
        </authorList>
    </citation>
    <scope>NUCLEOTIDE SEQUENCE [LARGE SCALE GENOMIC DNA]</scope>
    <source>
        <strain evidence="5">DX253</strain>
    </source>
</reference>
<feature type="transmembrane region" description="Helical" evidence="1">
    <location>
        <begin position="68"/>
        <end position="86"/>
    </location>
</feature>